<dbReference type="CDD" id="cd08192">
    <property type="entry name" value="MAR-like"/>
    <property type="match status" value="1"/>
</dbReference>
<dbReference type="HOGENOM" id="CLU_007207_0_2_1"/>
<dbReference type="Proteomes" id="UP000019373">
    <property type="component" value="Unassembled WGS sequence"/>
</dbReference>
<dbReference type="Gene3D" id="1.20.1090.10">
    <property type="entry name" value="Dehydroquinate synthase-like - alpha domain"/>
    <property type="match status" value="2"/>
</dbReference>
<dbReference type="GO" id="GO:0004022">
    <property type="term" value="F:alcohol dehydrogenase (NAD+) activity"/>
    <property type="evidence" value="ECO:0007669"/>
    <property type="project" value="TreeGrafter"/>
</dbReference>
<organism evidence="3 4">
    <name type="scientific">Endocarpon pusillum (strain Z07020 / HMAS-L-300199)</name>
    <name type="common">Lichen-forming fungus</name>
    <dbReference type="NCBI Taxonomy" id="1263415"/>
    <lineage>
        <taxon>Eukaryota</taxon>
        <taxon>Fungi</taxon>
        <taxon>Dikarya</taxon>
        <taxon>Ascomycota</taxon>
        <taxon>Pezizomycotina</taxon>
        <taxon>Eurotiomycetes</taxon>
        <taxon>Chaetothyriomycetidae</taxon>
        <taxon>Verrucariales</taxon>
        <taxon>Verrucariaceae</taxon>
        <taxon>Endocarpon</taxon>
    </lineage>
</organism>
<dbReference type="PANTHER" id="PTHR11496">
    <property type="entry name" value="ALCOHOL DEHYDROGENASE"/>
    <property type="match status" value="1"/>
</dbReference>
<dbReference type="PANTHER" id="PTHR11496:SF97">
    <property type="entry name" value="ALCOHOL DEHYDROGENASE IRON-TYPE_GLYCEROL DEHYDROGENASE GLDA DOMAIN-CONTAINING PROTEIN"/>
    <property type="match status" value="1"/>
</dbReference>
<dbReference type="Pfam" id="PF00465">
    <property type="entry name" value="Fe-ADH"/>
    <property type="match status" value="1"/>
</dbReference>
<evidence type="ECO:0000259" key="2">
    <source>
        <dbReference type="Pfam" id="PF00465"/>
    </source>
</evidence>
<dbReference type="GO" id="GO:0005739">
    <property type="term" value="C:mitochondrion"/>
    <property type="evidence" value="ECO:0007669"/>
    <property type="project" value="TreeGrafter"/>
</dbReference>
<dbReference type="eggNOG" id="KOG3857">
    <property type="taxonomic scope" value="Eukaryota"/>
</dbReference>
<evidence type="ECO:0000313" key="3">
    <source>
        <dbReference type="EMBL" id="ERF77224.1"/>
    </source>
</evidence>
<dbReference type="GO" id="GO:0046872">
    <property type="term" value="F:metal ion binding"/>
    <property type="evidence" value="ECO:0007669"/>
    <property type="project" value="InterPro"/>
</dbReference>
<dbReference type="InterPro" id="IPR001670">
    <property type="entry name" value="ADH_Fe/GldA"/>
</dbReference>
<dbReference type="InterPro" id="IPR039697">
    <property type="entry name" value="Alcohol_dehydrogenase_Fe"/>
</dbReference>
<evidence type="ECO:0000313" key="4">
    <source>
        <dbReference type="Proteomes" id="UP000019373"/>
    </source>
</evidence>
<sequence>MTTFVESSISPLFGLWQPLPHLKHLYYGSSCVQKHLFATLPSHDSKVFIVTGNSIATKTPLLQQVETLLGDHHAGTFTKIRQHAPMADIDQATEIIAKNPLVDTILSLGGGSPIDSAKTISFRMHERNGKFLTHLTIPTTLSAAECTIGGGYTKADGVKTSVMTPEIGVTAVFYDPGYAKYTPLKLWLSTGMRAMDHAVESQYQPYASEMPWRAMSSWAVSTFFECLPIAKASHPSDEDVITRLLLAAFASLGFRDGETSCLTLGPVVQLKARAKQEDAKQIARLLPWIGGTSSGDDLKDALEVGCKISALVESLGLHQSLTERGIGRDQIPIVVERATGGLKEGSLYDIVTLLVEGLY</sequence>
<dbReference type="OMA" id="DHAVECM"/>
<keyword evidence="4" id="KW-1185">Reference proteome</keyword>
<dbReference type="RefSeq" id="XP_007785434.1">
    <property type="nucleotide sequence ID" value="XM_007787244.1"/>
</dbReference>
<name>U1I514_ENDPU</name>
<accession>U1I514</accession>
<dbReference type="OrthoDB" id="339764at2759"/>
<evidence type="ECO:0000256" key="1">
    <source>
        <dbReference type="ARBA" id="ARBA00023002"/>
    </source>
</evidence>
<dbReference type="GeneID" id="19240740"/>
<dbReference type="EMBL" id="KE720645">
    <property type="protein sequence ID" value="ERF77224.1"/>
    <property type="molecule type" value="Genomic_DNA"/>
</dbReference>
<keyword evidence="1" id="KW-0560">Oxidoreductase</keyword>
<dbReference type="SUPFAM" id="SSF56796">
    <property type="entry name" value="Dehydroquinate synthase-like"/>
    <property type="match status" value="1"/>
</dbReference>
<dbReference type="AlphaFoldDB" id="U1I514"/>
<gene>
    <name evidence="3" type="ORF">EPUS_05793</name>
</gene>
<proteinExistence type="predicted"/>
<feature type="domain" description="Alcohol dehydrogenase iron-type/glycerol dehydrogenase GldA" evidence="2">
    <location>
        <begin position="27"/>
        <end position="176"/>
    </location>
</feature>
<protein>
    <recommendedName>
        <fullName evidence="2">Alcohol dehydrogenase iron-type/glycerol dehydrogenase GldA domain-containing protein</fullName>
    </recommendedName>
</protein>
<reference evidence="4" key="1">
    <citation type="journal article" date="2014" name="BMC Genomics">
        <title>Genome characteristics reveal the impact of lichenization on lichen-forming fungus Endocarpon pusillum Hedwig (Verrucariales, Ascomycota).</title>
        <authorList>
            <person name="Wang Y.-Y."/>
            <person name="Liu B."/>
            <person name="Zhang X.-Y."/>
            <person name="Zhou Q.-M."/>
            <person name="Zhang T."/>
            <person name="Li H."/>
            <person name="Yu Y.-F."/>
            <person name="Zhang X.-L."/>
            <person name="Hao X.-Y."/>
            <person name="Wang M."/>
            <person name="Wang L."/>
            <person name="Wei J.-C."/>
        </authorList>
    </citation>
    <scope>NUCLEOTIDE SEQUENCE [LARGE SCALE GENOMIC DNA]</scope>
    <source>
        <strain evidence="4">Z07020 / HMAS-L-300199</strain>
    </source>
</reference>
<dbReference type="Gene3D" id="3.40.50.1970">
    <property type="match status" value="1"/>
</dbReference>